<keyword evidence="4" id="KW-0106">Calcium</keyword>
<feature type="domain" description="UBC core" evidence="6">
    <location>
        <begin position="262"/>
        <end position="416"/>
    </location>
</feature>
<dbReference type="AlphaFoldDB" id="A0A225VE12"/>
<dbReference type="EMBL" id="NBNE01005268">
    <property type="protein sequence ID" value="OWZ03886.1"/>
    <property type="molecule type" value="Genomic_DNA"/>
</dbReference>
<keyword evidence="3" id="KW-0964">Secreted</keyword>
<gene>
    <name evidence="8" type="ORF">PHMEG_00024307</name>
</gene>
<evidence type="ECO:0000256" key="3">
    <source>
        <dbReference type="ARBA" id="ARBA00022525"/>
    </source>
</evidence>
<reference evidence="9" key="1">
    <citation type="submission" date="2017-03" db="EMBL/GenBank/DDBJ databases">
        <title>Phytopthora megakarya and P. palmivora, two closely related causual agents of cacao black pod achieved similar genome size and gene model numbers by different mechanisms.</title>
        <authorList>
            <person name="Ali S."/>
            <person name="Shao J."/>
            <person name="Larry D.J."/>
            <person name="Kronmiller B."/>
            <person name="Shen D."/>
            <person name="Strem M.D."/>
            <person name="Melnick R.L."/>
            <person name="Guiltinan M.J."/>
            <person name="Tyler B.M."/>
            <person name="Meinhardt L.W."/>
            <person name="Bailey B.A."/>
        </authorList>
    </citation>
    <scope>NUCLEOTIDE SEQUENCE [LARGE SCALE GENOMIC DNA]</scope>
    <source>
        <strain evidence="9">zdho120</strain>
    </source>
</reference>
<evidence type="ECO:0000313" key="8">
    <source>
        <dbReference type="EMBL" id="OWZ03886.1"/>
    </source>
</evidence>
<comment type="subcellular location">
    <subcellularLocation>
        <location evidence="1">Secreted</location>
    </subcellularLocation>
</comment>
<dbReference type="PROSITE" id="PS50127">
    <property type="entry name" value="UBC_2"/>
    <property type="match status" value="1"/>
</dbReference>
<dbReference type="SMART" id="SM00054">
    <property type="entry name" value="EFh"/>
    <property type="match status" value="2"/>
</dbReference>
<dbReference type="Proteomes" id="UP000198211">
    <property type="component" value="Unassembled WGS sequence"/>
</dbReference>
<keyword evidence="9" id="KW-1185">Reference proteome</keyword>
<evidence type="ECO:0000313" key="9">
    <source>
        <dbReference type="Proteomes" id="UP000198211"/>
    </source>
</evidence>
<dbReference type="GO" id="GO:0005576">
    <property type="term" value="C:extracellular region"/>
    <property type="evidence" value="ECO:0007669"/>
    <property type="project" value="UniProtKB-SubCell"/>
</dbReference>
<dbReference type="Gene3D" id="3.10.110.10">
    <property type="entry name" value="Ubiquitin Conjugating Enzyme"/>
    <property type="match status" value="1"/>
</dbReference>
<dbReference type="InterPro" id="IPR002048">
    <property type="entry name" value="EF_hand_dom"/>
</dbReference>
<dbReference type="Pfam" id="PF00179">
    <property type="entry name" value="UQ_con"/>
    <property type="match status" value="1"/>
</dbReference>
<keyword evidence="5" id="KW-0843">Virulence</keyword>
<name>A0A225VE12_9STRA</name>
<evidence type="ECO:0000256" key="2">
    <source>
        <dbReference type="ARBA" id="ARBA00009520"/>
    </source>
</evidence>
<dbReference type="CDD" id="cd00051">
    <property type="entry name" value="EFh"/>
    <property type="match status" value="1"/>
</dbReference>
<dbReference type="InterPro" id="IPR000608">
    <property type="entry name" value="UBC"/>
</dbReference>
<dbReference type="PROSITE" id="PS50222">
    <property type="entry name" value="EF_HAND_2"/>
    <property type="match status" value="2"/>
</dbReference>
<feature type="domain" description="EF-hand" evidence="7">
    <location>
        <begin position="187"/>
        <end position="213"/>
    </location>
</feature>
<dbReference type="PROSITE" id="PS00018">
    <property type="entry name" value="EF_HAND_1"/>
    <property type="match status" value="2"/>
</dbReference>
<dbReference type="InterPro" id="IPR008701">
    <property type="entry name" value="NPP1"/>
</dbReference>
<evidence type="ECO:0000256" key="4">
    <source>
        <dbReference type="ARBA" id="ARBA00022837"/>
    </source>
</evidence>
<dbReference type="SUPFAM" id="SSF54495">
    <property type="entry name" value="UBC-like"/>
    <property type="match status" value="1"/>
</dbReference>
<dbReference type="SUPFAM" id="SSF47473">
    <property type="entry name" value="EF-hand"/>
    <property type="match status" value="1"/>
</dbReference>
<dbReference type="OrthoDB" id="9978460at2759"/>
<dbReference type="Gene3D" id="1.10.238.10">
    <property type="entry name" value="EF-hand"/>
    <property type="match status" value="1"/>
</dbReference>
<dbReference type="InterPro" id="IPR011992">
    <property type="entry name" value="EF-hand-dom_pair"/>
</dbReference>
<dbReference type="InterPro" id="IPR016135">
    <property type="entry name" value="UBQ-conjugating_enzyme/RWD"/>
</dbReference>
<dbReference type="PANTHER" id="PTHR33657:SF8">
    <property type="entry name" value="DOMAIN PROTEIN, PUTATIVE (AFU_ORTHOLOGUE AFUA_5G00600)-RELATED"/>
    <property type="match status" value="1"/>
</dbReference>
<dbReference type="SMART" id="SM00212">
    <property type="entry name" value="UBCc"/>
    <property type="match status" value="1"/>
</dbReference>
<feature type="non-terminal residue" evidence="8">
    <location>
        <position position="1"/>
    </location>
</feature>
<evidence type="ECO:0000259" key="7">
    <source>
        <dbReference type="PROSITE" id="PS50222"/>
    </source>
</evidence>
<comment type="similarity">
    <text evidence="2">Belongs to the Necrosis inducing protein (NPP1) family.</text>
</comment>
<evidence type="ECO:0000259" key="6">
    <source>
        <dbReference type="PROSITE" id="PS50127"/>
    </source>
</evidence>
<organism evidence="8 9">
    <name type="scientific">Phytophthora megakarya</name>
    <dbReference type="NCBI Taxonomy" id="4795"/>
    <lineage>
        <taxon>Eukaryota</taxon>
        <taxon>Sar</taxon>
        <taxon>Stramenopiles</taxon>
        <taxon>Oomycota</taxon>
        <taxon>Peronosporomycetes</taxon>
        <taxon>Peronosporales</taxon>
        <taxon>Peronosporaceae</taxon>
        <taxon>Phytophthora</taxon>
    </lineage>
</organism>
<dbReference type="Pfam" id="PF05630">
    <property type="entry name" value="NPP1"/>
    <property type="match status" value="1"/>
</dbReference>
<evidence type="ECO:0000256" key="5">
    <source>
        <dbReference type="ARBA" id="ARBA00023026"/>
    </source>
</evidence>
<evidence type="ECO:0000256" key="1">
    <source>
        <dbReference type="ARBA" id="ARBA00004613"/>
    </source>
</evidence>
<accession>A0A225VE12</accession>
<comment type="caution">
    <text evidence="8">The sequence shown here is derived from an EMBL/GenBank/DDBJ whole genome shotgun (WGS) entry which is preliminary data.</text>
</comment>
<sequence>IINHDGVVPFKQPEPVTISEKAAIKFKPQLHIGNGCHAYPAVNIFGQTSGGLKITGAPSAGCKGSGWGSQVYGRSTWFNDVWAIMYSWYFPKDSPSTGLGHRHDWEHVTVWIDNPDVPEPKILGVTPSAHSGYSSQVPPDADTVDGTSVKVIYESKWPINHALESTSLGGDFQDLIMWEQMSDAARFSDFDTSGDGSIAASELIVLMESMGIATTIEKVQELIDKVDENKSGELEYPEFVRLVSDIRRGNGDTLAIFLQYSKHVMAIRRELLDLNANPTANSQVFGVKENAWEWKVLIRGPAGSPYEDGVFNFCVRFGHEYPFEPPVLSCLTRIYHPNFVPLLNGSMSLYGLLRRWDPEWRMRRLFEEVEKLLAAPDEELIAQFEGETAQVLLGNGVDTRCATASIVAMSKAKAARHPRVITLECITSYRNNHEAFSHDARKLTCQCASTSTM</sequence>
<feature type="domain" description="EF-hand" evidence="7">
    <location>
        <begin position="214"/>
        <end position="249"/>
    </location>
</feature>
<dbReference type="PANTHER" id="PTHR33657">
    <property type="entry name" value="DOMAIN PROTEIN, PUTATIVE (AFU_ORTHOLOGUE AFUA_5G00600)-RELATED"/>
    <property type="match status" value="1"/>
</dbReference>
<dbReference type="CDD" id="cd00195">
    <property type="entry name" value="UBCc_UEV"/>
    <property type="match status" value="1"/>
</dbReference>
<dbReference type="STRING" id="4795.A0A225VE12"/>
<proteinExistence type="inferred from homology"/>
<dbReference type="GO" id="GO:0005509">
    <property type="term" value="F:calcium ion binding"/>
    <property type="evidence" value="ECO:0007669"/>
    <property type="project" value="InterPro"/>
</dbReference>
<dbReference type="InterPro" id="IPR018247">
    <property type="entry name" value="EF_Hand_1_Ca_BS"/>
</dbReference>
<protein>
    <submittedName>
        <fullName evidence="8">Uncharacterized protein</fullName>
    </submittedName>
</protein>